<evidence type="ECO:0000313" key="2">
    <source>
        <dbReference type="EMBL" id="RCX18579.1"/>
    </source>
</evidence>
<proteinExistence type="predicted"/>
<keyword evidence="3" id="KW-1185">Reference proteome</keyword>
<protein>
    <recommendedName>
        <fullName evidence="4">Amidase domain-containing protein</fullName>
    </recommendedName>
</protein>
<evidence type="ECO:0008006" key="4">
    <source>
        <dbReference type="Google" id="ProtNLM"/>
    </source>
</evidence>
<evidence type="ECO:0000313" key="3">
    <source>
        <dbReference type="Proteomes" id="UP000253090"/>
    </source>
</evidence>
<feature type="chain" id="PRO_5016919503" description="Amidase domain-containing protein" evidence="1">
    <location>
        <begin position="27"/>
        <end position="329"/>
    </location>
</feature>
<feature type="signal peptide" evidence="1">
    <location>
        <begin position="1"/>
        <end position="26"/>
    </location>
</feature>
<dbReference type="Proteomes" id="UP000253090">
    <property type="component" value="Unassembled WGS sequence"/>
</dbReference>
<gene>
    <name evidence="2" type="ORF">DFP94_106113</name>
</gene>
<accession>A0A369BAM2</accession>
<reference evidence="2 3" key="1">
    <citation type="submission" date="2018-07" db="EMBL/GenBank/DDBJ databases">
        <title>Genomic Encyclopedia of Type Strains, Phase III (KMG-III): the genomes of soil and plant-associated and newly described type strains.</title>
        <authorList>
            <person name="Whitman W."/>
        </authorList>
    </citation>
    <scope>NUCLEOTIDE SEQUENCE [LARGE SCALE GENOMIC DNA]</scope>
    <source>
        <strain evidence="2 3">CECT 8333</strain>
    </source>
</reference>
<sequence>MKRYFLLSSILCLMLCFGVAVPAAYADSTTVSYETGEISTEYTISEPYEYVVKPNTAEWIKLTSTEEKVKATQIPEEILSKMTTKALVETVLKYPLLPNMYAFNTQQQGFDAVLSSFNGLQELLKRSDASLEIQQYQNKLSIFKTTDSVSIAQGVYTETLLEGINSKKLINSVVTPFAVISSVKTPKGTSVETYKGLTWSDHGLTASEASALQTQMVAAYPNTTVLSSQSPSYNCHSYAWYSQSSSNAHWMNSASSYRTDGSYTSGIARVGSKIDYGAGDHSGIVTFIGQGGTGQDIDVKSKWGIYGVFSHNFADCPYTMGNYSCTFWN</sequence>
<dbReference type="AlphaFoldDB" id="A0A369BAM2"/>
<dbReference type="EMBL" id="QPJW01000006">
    <property type="protein sequence ID" value="RCX18579.1"/>
    <property type="molecule type" value="Genomic_DNA"/>
</dbReference>
<organism evidence="2 3">
    <name type="scientific">Fontibacillus phaseoli</name>
    <dbReference type="NCBI Taxonomy" id="1416533"/>
    <lineage>
        <taxon>Bacteria</taxon>
        <taxon>Bacillati</taxon>
        <taxon>Bacillota</taxon>
        <taxon>Bacilli</taxon>
        <taxon>Bacillales</taxon>
        <taxon>Paenibacillaceae</taxon>
        <taxon>Fontibacillus</taxon>
    </lineage>
</organism>
<name>A0A369BAM2_9BACL</name>
<keyword evidence="1" id="KW-0732">Signal</keyword>
<comment type="caution">
    <text evidence="2">The sequence shown here is derived from an EMBL/GenBank/DDBJ whole genome shotgun (WGS) entry which is preliminary data.</text>
</comment>
<evidence type="ECO:0000256" key="1">
    <source>
        <dbReference type="SAM" id="SignalP"/>
    </source>
</evidence>